<keyword evidence="2" id="KW-1185">Reference proteome</keyword>
<name>A0ABN9SRU9_9DINO</name>
<dbReference type="EMBL" id="CAUYUJ010012692">
    <property type="protein sequence ID" value="CAK0834457.1"/>
    <property type="molecule type" value="Genomic_DNA"/>
</dbReference>
<feature type="non-terminal residue" evidence="1">
    <location>
        <position position="166"/>
    </location>
</feature>
<accession>A0ABN9SRU9</accession>
<protein>
    <submittedName>
        <fullName evidence="1">Uncharacterized protein</fullName>
    </submittedName>
</protein>
<proteinExistence type="predicted"/>
<comment type="caution">
    <text evidence="1">The sequence shown here is derived from an EMBL/GenBank/DDBJ whole genome shotgun (WGS) entry which is preliminary data.</text>
</comment>
<organism evidence="1 2">
    <name type="scientific">Prorocentrum cordatum</name>
    <dbReference type="NCBI Taxonomy" id="2364126"/>
    <lineage>
        <taxon>Eukaryota</taxon>
        <taxon>Sar</taxon>
        <taxon>Alveolata</taxon>
        <taxon>Dinophyceae</taxon>
        <taxon>Prorocentrales</taxon>
        <taxon>Prorocentraceae</taxon>
        <taxon>Prorocentrum</taxon>
    </lineage>
</organism>
<dbReference type="Proteomes" id="UP001189429">
    <property type="component" value="Unassembled WGS sequence"/>
</dbReference>
<evidence type="ECO:0000313" key="2">
    <source>
        <dbReference type="Proteomes" id="UP001189429"/>
    </source>
</evidence>
<evidence type="ECO:0000313" key="1">
    <source>
        <dbReference type="EMBL" id="CAK0834457.1"/>
    </source>
</evidence>
<sequence>MQSVAGVPRKWGRHRFQVFSMGDDEGAEECAFDAAWADATGDLPPEAPPAPKEFSAEDLLLREALVGFYSVHRPDNVANVNKIVAKYRGRGASTLWASLCLKYDVPAHEAVGLLGSTLYTSAPFEYADEGKAARLEEALAGIQAKAGPGADRAELLRRAVQLGAED</sequence>
<gene>
    <name evidence="1" type="ORF">PCOR1329_LOCUS31879</name>
</gene>
<reference evidence="1" key="1">
    <citation type="submission" date="2023-10" db="EMBL/GenBank/DDBJ databases">
        <authorList>
            <person name="Chen Y."/>
            <person name="Shah S."/>
            <person name="Dougan E. K."/>
            <person name="Thang M."/>
            <person name="Chan C."/>
        </authorList>
    </citation>
    <scope>NUCLEOTIDE SEQUENCE [LARGE SCALE GENOMIC DNA]</scope>
</reference>